<feature type="compositionally biased region" description="Low complexity" evidence="1">
    <location>
        <begin position="98"/>
        <end position="107"/>
    </location>
</feature>
<comment type="caution">
    <text evidence="2">The sequence shown here is derived from an EMBL/GenBank/DDBJ whole genome shotgun (WGS) entry which is preliminary data.</text>
</comment>
<dbReference type="EMBL" id="BAABME010001912">
    <property type="protein sequence ID" value="GAA0152097.1"/>
    <property type="molecule type" value="Genomic_DNA"/>
</dbReference>
<accession>A0AAV3PQ56</accession>
<gene>
    <name evidence="2" type="ORF">LIER_10662</name>
</gene>
<evidence type="ECO:0000256" key="1">
    <source>
        <dbReference type="SAM" id="MobiDB-lite"/>
    </source>
</evidence>
<feature type="region of interest" description="Disordered" evidence="1">
    <location>
        <begin position="98"/>
        <end position="118"/>
    </location>
</feature>
<keyword evidence="3" id="KW-1185">Reference proteome</keyword>
<dbReference type="AlphaFoldDB" id="A0AAV3PQ56"/>
<proteinExistence type="predicted"/>
<sequence>MTSHNLSKNWSIDSSYQHRKKNNYLPTTRNSYETDDLRTCSFNRCFFLSKSGRYLHNDQSNHSQNAHPIQLCIGIQTLLEEDADKWVISIKSKRNTVTTTSSTLPNTRPDKQDPTNHTMANHTNSLISAKFIEALFTRLLMIRDSNYGTYSSIVIITDGFFTQVGLKSFNFIQKSQDWIAIISDLEKKSDSIMWHPTDVGCFENLLFHFQKIYKSTSISKFINTSHNGNVSHMTNNYSYS</sequence>
<evidence type="ECO:0000313" key="3">
    <source>
        <dbReference type="Proteomes" id="UP001454036"/>
    </source>
</evidence>
<name>A0AAV3PQ56_LITER</name>
<reference evidence="2 3" key="1">
    <citation type="submission" date="2024-01" db="EMBL/GenBank/DDBJ databases">
        <title>The complete chloroplast genome sequence of Lithospermum erythrorhizon: insights into the phylogenetic relationship among Boraginaceae species and the maternal lineages of purple gromwells.</title>
        <authorList>
            <person name="Okada T."/>
            <person name="Watanabe K."/>
        </authorList>
    </citation>
    <scope>NUCLEOTIDE SEQUENCE [LARGE SCALE GENOMIC DNA]</scope>
</reference>
<dbReference type="Proteomes" id="UP001454036">
    <property type="component" value="Unassembled WGS sequence"/>
</dbReference>
<protein>
    <submittedName>
        <fullName evidence="2">Uncharacterized protein</fullName>
    </submittedName>
</protein>
<organism evidence="2 3">
    <name type="scientific">Lithospermum erythrorhizon</name>
    <name type="common">Purple gromwell</name>
    <name type="synonym">Lithospermum officinale var. erythrorhizon</name>
    <dbReference type="NCBI Taxonomy" id="34254"/>
    <lineage>
        <taxon>Eukaryota</taxon>
        <taxon>Viridiplantae</taxon>
        <taxon>Streptophyta</taxon>
        <taxon>Embryophyta</taxon>
        <taxon>Tracheophyta</taxon>
        <taxon>Spermatophyta</taxon>
        <taxon>Magnoliopsida</taxon>
        <taxon>eudicotyledons</taxon>
        <taxon>Gunneridae</taxon>
        <taxon>Pentapetalae</taxon>
        <taxon>asterids</taxon>
        <taxon>lamiids</taxon>
        <taxon>Boraginales</taxon>
        <taxon>Boraginaceae</taxon>
        <taxon>Boraginoideae</taxon>
        <taxon>Lithospermeae</taxon>
        <taxon>Lithospermum</taxon>
    </lineage>
</organism>
<evidence type="ECO:0000313" key="2">
    <source>
        <dbReference type="EMBL" id="GAA0152097.1"/>
    </source>
</evidence>